<protein>
    <submittedName>
        <fullName evidence="1">CYFA0S03e00738g1_1</fullName>
    </submittedName>
    <submittedName>
        <fullName evidence="2">Protein PET54</fullName>
    </submittedName>
</protein>
<evidence type="ECO:0000313" key="1">
    <source>
        <dbReference type="EMBL" id="CDR39198.1"/>
    </source>
</evidence>
<dbReference type="VEuPathDB" id="FungiDB:BON22_4586"/>
<keyword evidence="3" id="KW-1185">Reference proteome</keyword>
<sequence>MSAKKVTVEEAKNIIRSFYPEITSTRRAAVSKLRSAVVQKNLDLQNEQPHPTHRKFKPLKVDDILKHDVQEHKRSLSAARDLLPLESVTRMSNILLFRTRNQLLHYSDFSKLVSAETSLFDLHALPSKKYDFKTVQARTPDLLLPHGGFYLIFNTADEAAAYMVDTLGKELNGTNFYLEMVDPEEHKYFIHNSKLLEELHSIDKESWELKSKPKRETFVLVRGFPTFVKDTTIEEMLWDYNIDYEFDTPIMSLKKDNISKTSVWLIKFVTILDAHRFARTYNGEHFNREKRFPKVYASVLH</sequence>
<evidence type="ECO:0000313" key="2">
    <source>
        <dbReference type="EMBL" id="ONH65620.1"/>
    </source>
</evidence>
<name>A0A061AUY4_CYBFA</name>
<dbReference type="EMBL" id="MPUK01000010">
    <property type="protein sequence ID" value="ONH65620.1"/>
    <property type="molecule type" value="Genomic_DNA"/>
</dbReference>
<dbReference type="Proteomes" id="UP000189513">
    <property type="component" value="Unassembled WGS sequence"/>
</dbReference>
<dbReference type="AlphaFoldDB" id="A0A061AUY4"/>
<evidence type="ECO:0000313" key="3">
    <source>
        <dbReference type="Proteomes" id="UP000189513"/>
    </source>
</evidence>
<accession>A0A061AUY4</accession>
<dbReference type="EMBL" id="LK052888">
    <property type="protein sequence ID" value="CDR39198.1"/>
    <property type="molecule type" value="Genomic_DNA"/>
</dbReference>
<gene>
    <name evidence="2" type="ORF">BON22_4586</name>
    <name evidence="1" type="ORF">CYFA0S_03e00738g</name>
</gene>
<proteinExistence type="predicted"/>
<reference evidence="1" key="1">
    <citation type="journal article" date="2014" name="Genome Announc.">
        <title>Genome sequence of the yeast Cyberlindnera fabianii (Hansenula fabianii).</title>
        <authorList>
            <person name="Freel K.C."/>
            <person name="Sarilar V."/>
            <person name="Neuveglise C."/>
            <person name="Devillers H."/>
            <person name="Friedrich A."/>
            <person name="Schacherer J."/>
        </authorList>
    </citation>
    <scope>NUCLEOTIDE SEQUENCE</scope>
    <source>
        <strain evidence="1">YJS4271</strain>
    </source>
</reference>
<reference evidence="2" key="3">
    <citation type="submission" date="2017-01" db="EMBL/GenBank/DDBJ databases">
        <authorList>
            <person name="Mah S.A."/>
            <person name="Swanson W.J."/>
            <person name="Moy G.W."/>
            <person name="Vacquier V.D."/>
        </authorList>
    </citation>
    <scope>NUCLEOTIDE SEQUENCE [LARGE SCALE GENOMIC DNA]</scope>
    <source>
        <strain evidence="2">65</strain>
    </source>
</reference>
<dbReference type="STRING" id="36022.A0A061AUY4"/>
<dbReference type="OrthoDB" id="3980520at2759"/>
<dbReference type="OMA" id="FYQPLLC"/>
<organism evidence="1">
    <name type="scientific">Cyberlindnera fabianii</name>
    <name type="common">Yeast</name>
    <name type="synonym">Hansenula fabianii</name>
    <dbReference type="NCBI Taxonomy" id="36022"/>
    <lineage>
        <taxon>Eukaryota</taxon>
        <taxon>Fungi</taxon>
        <taxon>Dikarya</taxon>
        <taxon>Ascomycota</taxon>
        <taxon>Saccharomycotina</taxon>
        <taxon>Saccharomycetes</taxon>
        <taxon>Phaffomycetales</taxon>
        <taxon>Phaffomycetaceae</taxon>
        <taxon>Cyberlindnera</taxon>
    </lineage>
</organism>
<reference evidence="3" key="2">
    <citation type="journal article" date="2017" name="Genome Announc.">
        <title>Genome sequences of Cyberlindnera fabianii 65, Pichia kudriavzevii 129, and Saccharomyces cerevisiae 131 isolated from fermented masau fruits in Zimbabwe.</title>
        <authorList>
            <person name="van Rijswijck I.M.H."/>
            <person name="Derks M.F.L."/>
            <person name="Abee T."/>
            <person name="de Ridder D."/>
            <person name="Smid E.J."/>
        </authorList>
    </citation>
    <scope>NUCLEOTIDE SEQUENCE [LARGE SCALE GENOMIC DNA]</scope>
    <source>
        <strain evidence="3">65</strain>
    </source>
</reference>